<dbReference type="AlphaFoldDB" id="G4TVF4"/>
<dbReference type="GO" id="GO:0030674">
    <property type="term" value="F:protein-macromolecule adaptor activity"/>
    <property type="evidence" value="ECO:0007669"/>
    <property type="project" value="TreeGrafter"/>
</dbReference>
<feature type="domain" description="Atg6 BARA" evidence="2">
    <location>
        <begin position="1"/>
        <end position="107"/>
    </location>
</feature>
<evidence type="ECO:0000256" key="1">
    <source>
        <dbReference type="ARBA" id="ARBA00005965"/>
    </source>
</evidence>
<dbReference type="GO" id="GO:0043548">
    <property type="term" value="F:phosphatidylinositol 3-kinase binding"/>
    <property type="evidence" value="ECO:0007669"/>
    <property type="project" value="TreeGrafter"/>
</dbReference>
<dbReference type="InParanoid" id="G4TVF4"/>
<evidence type="ECO:0000259" key="2">
    <source>
        <dbReference type="Pfam" id="PF04111"/>
    </source>
</evidence>
<proteinExistence type="inferred from homology"/>
<dbReference type="PANTHER" id="PTHR12768">
    <property type="entry name" value="BECLIN 1"/>
    <property type="match status" value="1"/>
</dbReference>
<dbReference type="GO" id="GO:0034271">
    <property type="term" value="C:phosphatidylinositol 3-kinase complex, class III, type I"/>
    <property type="evidence" value="ECO:0007669"/>
    <property type="project" value="TreeGrafter"/>
</dbReference>
<keyword evidence="4" id="KW-1185">Reference proteome</keyword>
<comment type="similarity">
    <text evidence="1">Belongs to the beclin family.</text>
</comment>
<dbReference type="Pfam" id="PF04111">
    <property type="entry name" value="APG6"/>
    <property type="match status" value="1"/>
</dbReference>
<dbReference type="Gene3D" id="1.10.418.40">
    <property type="entry name" value="Autophagy protein 6/Beclin 1"/>
    <property type="match status" value="1"/>
</dbReference>
<organism evidence="3 4">
    <name type="scientific">Serendipita indica (strain DSM 11827)</name>
    <name type="common">Root endophyte fungus</name>
    <name type="synonym">Piriformospora indica</name>
    <dbReference type="NCBI Taxonomy" id="1109443"/>
    <lineage>
        <taxon>Eukaryota</taxon>
        <taxon>Fungi</taxon>
        <taxon>Dikarya</taxon>
        <taxon>Basidiomycota</taxon>
        <taxon>Agaricomycotina</taxon>
        <taxon>Agaricomycetes</taxon>
        <taxon>Sebacinales</taxon>
        <taxon>Serendipitaceae</taxon>
        <taxon>Serendipita</taxon>
    </lineage>
</organism>
<dbReference type="GO" id="GO:0034272">
    <property type="term" value="C:phosphatidylinositol 3-kinase complex, class III, type II"/>
    <property type="evidence" value="ECO:0007669"/>
    <property type="project" value="TreeGrafter"/>
</dbReference>
<dbReference type="eggNOG" id="KOG2751">
    <property type="taxonomic scope" value="Eukaryota"/>
</dbReference>
<dbReference type="HOGENOM" id="CLU_161457_0_0_1"/>
<dbReference type="GO" id="GO:0000423">
    <property type="term" value="P:mitophagy"/>
    <property type="evidence" value="ECO:0007669"/>
    <property type="project" value="TreeGrafter"/>
</dbReference>
<dbReference type="EMBL" id="CAFZ01000427">
    <property type="protein sequence ID" value="CCA75297.1"/>
    <property type="molecule type" value="Genomic_DNA"/>
</dbReference>
<reference evidence="3 4" key="1">
    <citation type="journal article" date="2011" name="PLoS Pathog.">
        <title>Endophytic Life Strategies Decoded by Genome and Transcriptome Analyses of the Mutualistic Root Symbiont Piriformospora indica.</title>
        <authorList>
            <person name="Zuccaro A."/>
            <person name="Lahrmann U."/>
            <person name="Guldener U."/>
            <person name="Langen G."/>
            <person name="Pfiffi S."/>
            <person name="Biedenkopf D."/>
            <person name="Wong P."/>
            <person name="Samans B."/>
            <person name="Grimm C."/>
            <person name="Basiewicz M."/>
            <person name="Murat C."/>
            <person name="Martin F."/>
            <person name="Kogel K.H."/>
        </authorList>
    </citation>
    <scope>NUCLEOTIDE SEQUENCE [LARGE SCALE GENOMIC DNA]</scope>
    <source>
        <strain evidence="3 4">DSM 11827</strain>
    </source>
</reference>
<dbReference type="InterPro" id="IPR038274">
    <property type="entry name" value="Atg6/Beclin_C_sf"/>
</dbReference>
<dbReference type="GO" id="GO:0000407">
    <property type="term" value="C:phagophore assembly site"/>
    <property type="evidence" value="ECO:0007669"/>
    <property type="project" value="TreeGrafter"/>
</dbReference>
<dbReference type="GO" id="GO:0045324">
    <property type="term" value="P:late endosome to vacuole transport"/>
    <property type="evidence" value="ECO:0007669"/>
    <property type="project" value="TreeGrafter"/>
</dbReference>
<dbReference type="OrthoDB" id="20368at2759"/>
<comment type="caution">
    <text evidence="3">The sequence shown here is derived from an EMBL/GenBank/DDBJ whole genome shotgun (WGS) entry which is preliminary data.</text>
</comment>
<sequence length="108" mass="12089">MGSFSKIEGLAKNDIYELYDAGGELTNVLQRRRFSTGMAAFLDCLKQLMDHVTAEDSSVRFPETCTISHDKIGEISIKLPFGSADETWTRALKSILRALKTLLLYATR</sequence>
<gene>
    <name evidence="3" type="ORF">PIIN_09282</name>
</gene>
<dbReference type="GO" id="GO:0006995">
    <property type="term" value="P:cellular response to nitrogen starvation"/>
    <property type="evidence" value="ECO:0007669"/>
    <property type="project" value="TreeGrafter"/>
</dbReference>
<dbReference type="STRING" id="1109443.G4TVF4"/>
<dbReference type="Proteomes" id="UP000007148">
    <property type="component" value="Unassembled WGS sequence"/>
</dbReference>
<dbReference type="GO" id="GO:0000045">
    <property type="term" value="P:autophagosome assembly"/>
    <property type="evidence" value="ECO:0007669"/>
    <property type="project" value="TreeGrafter"/>
</dbReference>
<dbReference type="PANTHER" id="PTHR12768:SF4">
    <property type="entry name" value="BECLIN-1"/>
    <property type="match status" value="1"/>
</dbReference>
<dbReference type="OMA" id="PETCTIS"/>
<evidence type="ECO:0000313" key="3">
    <source>
        <dbReference type="EMBL" id="CCA75297.1"/>
    </source>
</evidence>
<accession>G4TVF4</accession>
<dbReference type="InterPro" id="IPR040455">
    <property type="entry name" value="Atg6_BARA"/>
</dbReference>
<dbReference type="InterPro" id="IPR007243">
    <property type="entry name" value="Atg6/Beclin"/>
</dbReference>
<name>G4TVF4_SERID</name>
<evidence type="ECO:0000313" key="4">
    <source>
        <dbReference type="Proteomes" id="UP000007148"/>
    </source>
</evidence>
<protein>
    <recommendedName>
        <fullName evidence="2">Atg6 BARA domain-containing protein</fullName>
    </recommendedName>
</protein>